<evidence type="ECO:0000259" key="2">
    <source>
        <dbReference type="Pfam" id="PF11716"/>
    </source>
</evidence>
<feature type="region of interest" description="Disordered" evidence="1">
    <location>
        <begin position="117"/>
        <end position="153"/>
    </location>
</feature>
<dbReference type="NCBIfam" id="TIGR03083">
    <property type="entry name" value="maleylpyruvate isomerase family mycothiol-dependent enzyme"/>
    <property type="match status" value="1"/>
</dbReference>
<proteinExistence type="predicted"/>
<feature type="domain" description="Mycothiol-dependent maleylpyruvate isomerase metal-binding" evidence="2">
    <location>
        <begin position="34"/>
        <end position="190"/>
    </location>
</feature>
<evidence type="ECO:0000313" key="3">
    <source>
        <dbReference type="EMBL" id="TFI00863.1"/>
    </source>
</evidence>
<keyword evidence="3" id="KW-0413">Isomerase</keyword>
<name>A0ABY2K1J3_9MICC</name>
<dbReference type="InterPro" id="IPR017517">
    <property type="entry name" value="Maleyloyr_isom"/>
</dbReference>
<dbReference type="EMBL" id="SPKT01000003">
    <property type="protein sequence ID" value="TFI00863.1"/>
    <property type="molecule type" value="Genomic_DNA"/>
</dbReference>
<accession>A0ABY2K1J3</accession>
<dbReference type="Proteomes" id="UP000297477">
    <property type="component" value="Unassembled WGS sequence"/>
</dbReference>
<comment type="caution">
    <text evidence="3">The sequence shown here is derived from an EMBL/GenBank/DDBJ whole genome shotgun (WGS) entry which is preliminary data.</text>
</comment>
<sequence length="287" mass="30674">MGPETPCYVEAVTASDHPQQGPGDAVTETDYAAASRAALVEALTHAGPEQPTLCEGWRTEHLAAHIVLRETSPLAVGLLLPPAAKRLQEKTIALGDAHADEAGYARLVERVAAGPLEGSLGQRAQDDGPVDSGAHGTADASPEAGGRRRSRGRVAGLVSRAAALLRRTPMGTTVADEVQLLEFFVHTEDVRRAKDRWAPRILADDYADTLYTHLKRRAKLLYRSEETGIELERRARPASRVDNSPVMVKAPGDDGRSVHVAGPAGELVMHAFGRRTAALVLEDVVDA</sequence>
<protein>
    <submittedName>
        <fullName evidence="3">Maleylpyruvate isomerase family mycothiol-dependent enzyme</fullName>
    </submittedName>
</protein>
<evidence type="ECO:0000313" key="4">
    <source>
        <dbReference type="Proteomes" id="UP000297477"/>
    </source>
</evidence>
<dbReference type="InterPro" id="IPR024344">
    <property type="entry name" value="MDMPI_metal-binding"/>
</dbReference>
<dbReference type="GO" id="GO:0016853">
    <property type="term" value="F:isomerase activity"/>
    <property type="evidence" value="ECO:0007669"/>
    <property type="project" value="UniProtKB-KW"/>
</dbReference>
<keyword evidence="4" id="KW-1185">Reference proteome</keyword>
<dbReference type="Pfam" id="PF11716">
    <property type="entry name" value="MDMPI_N"/>
    <property type="match status" value="1"/>
</dbReference>
<evidence type="ECO:0000256" key="1">
    <source>
        <dbReference type="SAM" id="MobiDB-lite"/>
    </source>
</evidence>
<organism evidence="3 4">
    <name type="scientific">Micrococcus lylae</name>
    <dbReference type="NCBI Taxonomy" id="1273"/>
    <lineage>
        <taxon>Bacteria</taxon>
        <taxon>Bacillati</taxon>
        <taxon>Actinomycetota</taxon>
        <taxon>Actinomycetes</taxon>
        <taxon>Micrococcales</taxon>
        <taxon>Micrococcaceae</taxon>
        <taxon>Micrococcus</taxon>
    </lineage>
</organism>
<gene>
    <name evidence="3" type="ORF">E4A49_02465</name>
</gene>
<reference evidence="3 4" key="1">
    <citation type="submission" date="2019-03" db="EMBL/GenBank/DDBJ databases">
        <title>Reclassification of Micrococcus aloeverae and Micrococcus yunnanensis as later heterotypic synonyms of Micrococcus luteus.</title>
        <authorList>
            <person name="Huang C.-H."/>
        </authorList>
    </citation>
    <scope>NUCLEOTIDE SEQUENCE [LARGE SCALE GENOMIC DNA]</scope>
    <source>
        <strain evidence="3 4">BCRC 12151</strain>
    </source>
</reference>